<dbReference type="InterPro" id="IPR018376">
    <property type="entry name" value="Enoyl-CoA_hyd/isom_CS"/>
</dbReference>
<accession>A0A9D4YUH1</accession>
<dbReference type="AlphaFoldDB" id="A0A9D4YUH1"/>
<evidence type="ECO:0000256" key="4">
    <source>
        <dbReference type="ARBA" id="ARBA00023098"/>
    </source>
</evidence>
<protein>
    <recommendedName>
        <fullName evidence="6">Probable enoyl-CoA hydratase, mitochondrial</fullName>
        <ecNumber evidence="2">4.2.1.17</ecNumber>
    </recommendedName>
</protein>
<dbReference type="PROSITE" id="PS00166">
    <property type="entry name" value="ENOYL_COA_HYDRATASE"/>
    <property type="match status" value="1"/>
</dbReference>
<comment type="caution">
    <text evidence="8">The sequence shown here is derived from an EMBL/GenBank/DDBJ whole genome shotgun (WGS) entry which is preliminary data.</text>
</comment>
<dbReference type="Gene3D" id="1.10.12.10">
    <property type="entry name" value="Lyase 2-enoyl-coa Hydratase, Chain A, domain 2"/>
    <property type="match status" value="1"/>
</dbReference>
<keyword evidence="9" id="KW-1185">Reference proteome</keyword>
<evidence type="ECO:0000256" key="6">
    <source>
        <dbReference type="ARBA" id="ARBA00073937"/>
    </source>
</evidence>
<keyword evidence="5" id="KW-0456">Lyase</keyword>
<name>A0A9D4YUH1_CHLVU</name>
<reference evidence="8" key="1">
    <citation type="journal article" date="2019" name="Plant J.">
        <title>Chlorella vulgaris genome assembly and annotation reveals the molecular basis for metabolic acclimation to high light conditions.</title>
        <authorList>
            <person name="Cecchin M."/>
            <person name="Marcolungo L."/>
            <person name="Rossato M."/>
            <person name="Girolomoni L."/>
            <person name="Cosentino E."/>
            <person name="Cuine S."/>
            <person name="Li-Beisson Y."/>
            <person name="Delledonne M."/>
            <person name="Ballottari M."/>
        </authorList>
    </citation>
    <scope>NUCLEOTIDE SEQUENCE</scope>
    <source>
        <strain evidence="8">211/11P</strain>
    </source>
</reference>
<evidence type="ECO:0000313" key="9">
    <source>
        <dbReference type="Proteomes" id="UP001055712"/>
    </source>
</evidence>
<dbReference type="SUPFAM" id="SSF52096">
    <property type="entry name" value="ClpP/crotonase"/>
    <property type="match status" value="1"/>
</dbReference>
<dbReference type="InterPro" id="IPR001753">
    <property type="entry name" value="Enoyl-CoA_hydra/iso"/>
</dbReference>
<dbReference type="PANTHER" id="PTHR11941:SF54">
    <property type="entry name" value="ENOYL-COA HYDRATASE, MITOCHONDRIAL"/>
    <property type="match status" value="1"/>
</dbReference>
<sequence>MAAAVALARGLRSARCRGVFLARLASVAQQGLCQRAAVVAAPATAWGQQPHTASGVALATRGWHRTYSTPPVEAWESLRQSFSTIDVDVASNGVAVLTIDRPQALNALNSKVMSEIVSACLYLDRNHATAKVIIITGSGDKAFAAGADIKELASVSYADAYHGSMLNGWETLRSVRKPLIAAVNGYALGGGCELAMMCDIILASERAQFGQPEITLGVIPGMGGTQRLPRAVGRSRAMELILTGDFIKAEEAVRIGLASRAVPHDQLMEEAHKVAAKIATHSVPAVAKAKECVAVSQEVSLGEGLRFEKREFWSCFALEDQKEGMAAFVQKRPPVWSHK</sequence>
<evidence type="ECO:0000313" key="8">
    <source>
        <dbReference type="EMBL" id="KAI3427009.1"/>
    </source>
</evidence>
<proteinExistence type="inferred from homology"/>
<evidence type="ECO:0000256" key="1">
    <source>
        <dbReference type="ARBA" id="ARBA00005254"/>
    </source>
</evidence>
<evidence type="ECO:0000256" key="7">
    <source>
        <dbReference type="RuleBase" id="RU003707"/>
    </source>
</evidence>
<evidence type="ECO:0000256" key="5">
    <source>
        <dbReference type="ARBA" id="ARBA00023239"/>
    </source>
</evidence>
<dbReference type="FunFam" id="1.10.12.10:FF:000001">
    <property type="entry name" value="Probable enoyl-CoA hydratase, mitochondrial"/>
    <property type="match status" value="1"/>
</dbReference>
<dbReference type="Pfam" id="PF00378">
    <property type="entry name" value="ECH_1"/>
    <property type="match status" value="1"/>
</dbReference>
<dbReference type="FunFam" id="3.90.226.10:FF:000019">
    <property type="entry name" value="Enoyl-CoA hydratase, mitochondrial"/>
    <property type="match status" value="1"/>
</dbReference>
<dbReference type="PANTHER" id="PTHR11941">
    <property type="entry name" value="ENOYL-COA HYDRATASE-RELATED"/>
    <property type="match status" value="1"/>
</dbReference>
<dbReference type="Gene3D" id="3.90.226.10">
    <property type="entry name" value="2-enoyl-CoA Hydratase, Chain A, domain 1"/>
    <property type="match status" value="1"/>
</dbReference>
<reference evidence="8" key="2">
    <citation type="submission" date="2020-11" db="EMBL/GenBank/DDBJ databases">
        <authorList>
            <person name="Cecchin M."/>
            <person name="Marcolungo L."/>
            <person name="Rossato M."/>
            <person name="Girolomoni L."/>
            <person name="Cosentino E."/>
            <person name="Cuine S."/>
            <person name="Li-Beisson Y."/>
            <person name="Delledonne M."/>
            <person name="Ballottari M."/>
        </authorList>
    </citation>
    <scope>NUCLEOTIDE SEQUENCE</scope>
    <source>
        <strain evidence="8">211/11P</strain>
        <tissue evidence="8">Whole cell</tissue>
    </source>
</reference>
<keyword evidence="3" id="KW-0276">Fatty acid metabolism</keyword>
<dbReference type="CDD" id="cd06558">
    <property type="entry name" value="crotonase-like"/>
    <property type="match status" value="1"/>
</dbReference>
<organism evidence="8 9">
    <name type="scientific">Chlorella vulgaris</name>
    <name type="common">Green alga</name>
    <dbReference type="NCBI Taxonomy" id="3077"/>
    <lineage>
        <taxon>Eukaryota</taxon>
        <taxon>Viridiplantae</taxon>
        <taxon>Chlorophyta</taxon>
        <taxon>core chlorophytes</taxon>
        <taxon>Trebouxiophyceae</taxon>
        <taxon>Chlorellales</taxon>
        <taxon>Chlorellaceae</taxon>
        <taxon>Chlorella clade</taxon>
        <taxon>Chlorella</taxon>
    </lineage>
</organism>
<evidence type="ECO:0000256" key="2">
    <source>
        <dbReference type="ARBA" id="ARBA00012076"/>
    </source>
</evidence>
<dbReference type="EC" id="4.2.1.17" evidence="2"/>
<dbReference type="InterPro" id="IPR014748">
    <property type="entry name" value="Enoyl-CoA_hydra_C"/>
</dbReference>
<dbReference type="EMBL" id="SIDB01000010">
    <property type="protein sequence ID" value="KAI3427009.1"/>
    <property type="molecule type" value="Genomic_DNA"/>
</dbReference>
<dbReference type="OrthoDB" id="2139957at2759"/>
<keyword evidence="4" id="KW-0443">Lipid metabolism</keyword>
<dbReference type="GO" id="GO:0006635">
    <property type="term" value="P:fatty acid beta-oxidation"/>
    <property type="evidence" value="ECO:0007669"/>
    <property type="project" value="TreeGrafter"/>
</dbReference>
<dbReference type="InterPro" id="IPR029045">
    <property type="entry name" value="ClpP/crotonase-like_dom_sf"/>
</dbReference>
<comment type="similarity">
    <text evidence="1 7">Belongs to the enoyl-CoA hydratase/isomerase family.</text>
</comment>
<dbReference type="Proteomes" id="UP001055712">
    <property type="component" value="Unassembled WGS sequence"/>
</dbReference>
<evidence type="ECO:0000256" key="3">
    <source>
        <dbReference type="ARBA" id="ARBA00022832"/>
    </source>
</evidence>
<gene>
    <name evidence="8" type="ORF">D9Q98_006952</name>
</gene>
<dbReference type="GO" id="GO:0004300">
    <property type="term" value="F:enoyl-CoA hydratase activity"/>
    <property type="evidence" value="ECO:0007669"/>
    <property type="project" value="UniProtKB-EC"/>
</dbReference>